<feature type="transmembrane region" description="Helical" evidence="1">
    <location>
        <begin position="83"/>
        <end position="105"/>
    </location>
</feature>
<dbReference type="AlphaFoldDB" id="A0A0A9CLU3"/>
<keyword evidence="1" id="KW-0812">Transmembrane</keyword>
<proteinExistence type="predicted"/>
<evidence type="ECO:0000256" key="1">
    <source>
        <dbReference type="SAM" id="Phobius"/>
    </source>
</evidence>
<protein>
    <submittedName>
        <fullName evidence="2">Uncharacterized protein</fullName>
    </submittedName>
</protein>
<dbReference type="Pfam" id="PF05684">
    <property type="entry name" value="DUF819"/>
    <property type="match status" value="1"/>
</dbReference>
<reference evidence="2" key="1">
    <citation type="submission" date="2014-09" db="EMBL/GenBank/DDBJ databases">
        <authorList>
            <person name="Magalhaes I.L.F."/>
            <person name="Oliveira U."/>
            <person name="Santos F.R."/>
            <person name="Vidigal T.H.D.A."/>
            <person name="Brescovit A.D."/>
            <person name="Santos A.J."/>
        </authorList>
    </citation>
    <scope>NUCLEOTIDE SEQUENCE</scope>
    <source>
        <tissue evidence="2">Shoot tissue taken approximately 20 cm above the soil surface</tissue>
    </source>
</reference>
<keyword evidence="1" id="KW-1133">Transmembrane helix</keyword>
<dbReference type="InterPro" id="IPR008537">
    <property type="entry name" value="DUF819"/>
</dbReference>
<sequence>MAAATAIFLPLVPAAHDSSSFARPSSARVHQRPISATASALPSWSWAHGPLVPASDHWGDWTFLLSTAAVGIWSEKSTAVGKALSGALVSVLVGLAASSAGVVSADAPACRVVLDYLLPLAIPLLLFGADLLKAFLHGSLATTIGTMVAFLLVPMRSLGQENWKIAAALMCRHTGGAVNYVAVSEALEVSSSVQAAGLAAD</sequence>
<feature type="transmembrane region" description="Helical" evidence="1">
    <location>
        <begin position="135"/>
        <end position="155"/>
    </location>
</feature>
<feature type="transmembrane region" description="Helical" evidence="1">
    <location>
        <begin position="112"/>
        <end position="129"/>
    </location>
</feature>
<keyword evidence="1" id="KW-0472">Membrane</keyword>
<evidence type="ECO:0000313" key="2">
    <source>
        <dbReference type="EMBL" id="JAD77259.1"/>
    </source>
</evidence>
<dbReference type="EMBL" id="GBRH01220636">
    <property type="protein sequence ID" value="JAD77259.1"/>
    <property type="molecule type" value="Transcribed_RNA"/>
</dbReference>
<organism evidence="2">
    <name type="scientific">Arundo donax</name>
    <name type="common">Giant reed</name>
    <name type="synonym">Donax arundinaceus</name>
    <dbReference type="NCBI Taxonomy" id="35708"/>
    <lineage>
        <taxon>Eukaryota</taxon>
        <taxon>Viridiplantae</taxon>
        <taxon>Streptophyta</taxon>
        <taxon>Embryophyta</taxon>
        <taxon>Tracheophyta</taxon>
        <taxon>Spermatophyta</taxon>
        <taxon>Magnoliopsida</taxon>
        <taxon>Liliopsida</taxon>
        <taxon>Poales</taxon>
        <taxon>Poaceae</taxon>
        <taxon>PACMAD clade</taxon>
        <taxon>Arundinoideae</taxon>
        <taxon>Arundineae</taxon>
        <taxon>Arundo</taxon>
    </lineage>
</organism>
<reference evidence="2" key="2">
    <citation type="journal article" date="2015" name="Data Brief">
        <title>Shoot transcriptome of the giant reed, Arundo donax.</title>
        <authorList>
            <person name="Barrero R.A."/>
            <person name="Guerrero F.D."/>
            <person name="Moolhuijzen P."/>
            <person name="Goolsby J.A."/>
            <person name="Tidwell J."/>
            <person name="Bellgard S.E."/>
            <person name="Bellgard M.I."/>
        </authorList>
    </citation>
    <scope>NUCLEOTIDE SEQUENCE</scope>
    <source>
        <tissue evidence="2">Shoot tissue taken approximately 20 cm above the soil surface</tissue>
    </source>
</reference>
<accession>A0A0A9CLU3</accession>
<name>A0A0A9CLU3_ARUDO</name>
<dbReference type="PANTHER" id="PTHR34289:SF3">
    <property type="entry name" value="PROTEIN, PUTATIVE (DUF819)-RELATED"/>
    <property type="match status" value="1"/>
</dbReference>
<dbReference type="PANTHER" id="PTHR34289">
    <property type="entry name" value="PROTEIN, PUTATIVE (DUF819)-RELATED"/>
    <property type="match status" value="1"/>
</dbReference>